<keyword evidence="3" id="KW-0238">DNA-binding</keyword>
<dbReference type="InterPro" id="IPR001387">
    <property type="entry name" value="Cro/C1-type_HTH"/>
</dbReference>
<dbReference type="InterPro" id="IPR039554">
    <property type="entry name" value="HigA2-like_HTH"/>
</dbReference>
<dbReference type="InterPro" id="IPR010982">
    <property type="entry name" value="Lambda_DNA-bd_dom_sf"/>
</dbReference>
<name>A0A068T0P0_NEOGA</name>
<dbReference type="RefSeq" id="WP_080725133.1">
    <property type="nucleotide sequence ID" value="NZ_HG938354.1"/>
</dbReference>
<dbReference type="SUPFAM" id="SSF47413">
    <property type="entry name" value="lambda repressor-like DNA-binding domains"/>
    <property type="match status" value="1"/>
</dbReference>
<proteinExistence type="predicted"/>
<keyword evidence="3" id="KW-0614">Plasmid</keyword>
<sequence length="129" mass="14557">MARSLDDVLQGLPAERRERLEQLGNERLEEYRTLQDLRKARDLTQVRMAETLGVKQENISRLEKRSDLLLSTLRSYVGAMGGTLELVARFPDRHPVVLSSLFDDDAGPVAKENPARSRTKKAPLRSLTG</sequence>
<dbReference type="PATRIC" id="fig|1028800.3.peg.5982"/>
<dbReference type="EMBL" id="HG938354">
    <property type="protein sequence ID" value="CDN52012.1"/>
    <property type="molecule type" value="Genomic_DNA"/>
</dbReference>
<dbReference type="eggNOG" id="COG1396">
    <property type="taxonomic scope" value="Bacteria"/>
</dbReference>
<protein>
    <submittedName>
        <fullName evidence="3">DNA-binding helix-turn-helix protein</fullName>
    </submittedName>
</protein>
<evidence type="ECO:0000313" key="4">
    <source>
        <dbReference type="Proteomes" id="UP000028181"/>
    </source>
</evidence>
<organism evidence="3 4">
    <name type="scientific">Neorhizobium galegae bv. orientalis str. HAMBI 540</name>
    <dbReference type="NCBI Taxonomy" id="1028800"/>
    <lineage>
        <taxon>Bacteria</taxon>
        <taxon>Pseudomonadati</taxon>
        <taxon>Pseudomonadota</taxon>
        <taxon>Alphaproteobacteria</taxon>
        <taxon>Hyphomicrobiales</taxon>
        <taxon>Rhizobiaceae</taxon>
        <taxon>Rhizobium/Agrobacterium group</taxon>
        <taxon>Neorhizobium</taxon>
    </lineage>
</organism>
<dbReference type="KEGG" id="ngg:RG540_PA13360"/>
<evidence type="ECO:0000313" key="3">
    <source>
        <dbReference type="EMBL" id="CDN52012.1"/>
    </source>
</evidence>
<gene>
    <name evidence="3" type="ORF">RG540_PA13360</name>
</gene>
<evidence type="ECO:0000259" key="2">
    <source>
        <dbReference type="PROSITE" id="PS50943"/>
    </source>
</evidence>
<dbReference type="CDD" id="cd00093">
    <property type="entry name" value="HTH_XRE"/>
    <property type="match status" value="1"/>
</dbReference>
<dbReference type="SMART" id="SM00530">
    <property type="entry name" value="HTH_XRE"/>
    <property type="match status" value="1"/>
</dbReference>
<dbReference type="OrthoDB" id="9797478at2"/>
<evidence type="ECO:0000256" key="1">
    <source>
        <dbReference type="SAM" id="MobiDB-lite"/>
    </source>
</evidence>
<dbReference type="Proteomes" id="UP000028181">
    <property type="component" value="Plasmid pHAMBI540a"/>
</dbReference>
<geneLocation type="plasmid" evidence="4">
    <name>II</name>
</geneLocation>
<accession>A0A068T0P0</accession>
<dbReference type="Pfam" id="PF13744">
    <property type="entry name" value="HTH_37"/>
    <property type="match status" value="1"/>
</dbReference>
<dbReference type="GO" id="GO:0003677">
    <property type="term" value="F:DNA binding"/>
    <property type="evidence" value="ECO:0007669"/>
    <property type="project" value="UniProtKB-KW"/>
</dbReference>
<feature type="region of interest" description="Disordered" evidence="1">
    <location>
        <begin position="104"/>
        <end position="129"/>
    </location>
</feature>
<keyword evidence="4" id="KW-1185">Reference proteome</keyword>
<feature type="domain" description="HTH cro/C1-type" evidence="2">
    <location>
        <begin position="34"/>
        <end position="87"/>
    </location>
</feature>
<dbReference type="AlphaFoldDB" id="A0A068T0P0"/>
<dbReference type="PROSITE" id="PS50943">
    <property type="entry name" value="HTH_CROC1"/>
    <property type="match status" value="1"/>
</dbReference>
<dbReference type="Gene3D" id="1.10.260.40">
    <property type="entry name" value="lambda repressor-like DNA-binding domains"/>
    <property type="match status" value="1"/>
</dbReference>
<reference evidence="4" key="1">
    <citation type="journal article" date="2014" name="BMC Genomics">
        <title>Genome sequencing of two Neorhizobium galegae strains reveals a noeT gene responsible for the unusual acetylation of the nodulation factors.</title>
        <authorList>
            <person name="Osterman J."/>
            <person name="Marsh J."/>
            <person name="Laine P.K."/>
            <person name="Zeng Z."/>
            <person name="Alatalo E."/>
            <person name="Sullivan J.T."/>
            <person name="Young J.P."/>
            <person name="Thomas-Oates J."/>
            <person name="Paulin L."/>
            <person name="Lindstrom K."/>
        </authorList>
    </citation>
    <scope>NUCLEOTIDE SEQUENCE [LARGE SCALE GENOMIC DNA]</scope>
    <source>
        <strain evidence="4">HAMBI 540</strain>
    </source>
</reference>
<dbReference type="HOGENOM" id="CLU_066192_13_1_5"/>
<dbReference type="GeneID" id="24260194"/>